<dbReference type="NCBIfam" id="TIGR00350">
    <property type="entry name" value="lytR_cpsA_psr"/>
    <property type="match status" value="1"/>
</dbReference>
<evidence type="ECO:0000256" key="1">
    <source>
        <dbReference type="ARBA" id="ARBA00006068"/>
    </source>
</evidence>
<sequence length="311" mass="33728">MEPQQHLRLLRRSRRVARAVALAAVLAVTALVVPQSAVHPTDVSLVKIRHAQGVATGGEDVVWILAVGSDARPGEAMTRARGDALQLVGINTRTGSATAIGVPRDSWVEIPGHGREKINSALYFAGPRGMAGAMHNLVGIEADYVMVSRFPFFEDMVDDIGGITVSNPRRFQDPYLKKEGFGQGRIHLDGYNAMAFSRIRKGLAGGDFDRSANQQRTLRGIHARIRSQADRPGFIERGVMTVMEHMDTNASPAELFQLAQAVAQVDPRRITTCVVRGRIGYVGAASVVFPDVAQARRLGREARTDAALRGC</sequence>
<evidence type="ECO:0000313" key="5">
    <source>
        <dbReference type="Proteomes" id="UP001291999"/>
    </source>
</evidence>
<keyword evidence="2" id="KW-0732">Signal</keyword>
<dbReference type="Proteomes" id="UP001291999">
    <property type="component" value="Unassembled WGS sequence"/>
</dbReference>
<name>A0ABU5KD81_9ACTN</name>
<comment type="caution">
    <text evidence="4">The sequence shown here is derived from an EMBL/GenBank/DDBJ whole genome shotgun (WGS) entry which is preliminary data.</text>
</comment>
<feature type="signal peptide" evidence="2">
    <location>
        <begin position="1"/>
        <end position="37"/>
    </location>
</feature>
<dbReference type="EMBL" id="JAXQPW010000004">
    <property type="protein sequence ID" value="MDZ5662540.1"/>
    <property type="molecule type" value="Genomic_DNA"/>
</dbReference>
<evidence type="ECO:0000259" key="3">
    <source>
        <dbReference type="Pfam" id="PF03816"/>
    </source>
</evidence>
<evidence type="ECO:0000313" key="4">
    <source>
        <dbReference type="EMBL" id="MDZ5662540.1"/>
    </source>
</evidence>
<dbReference type="Gene3D" id="3.40.630.190">
    <property type="entry name" value="LCP protein"/>
    <property type="match status" value="1"/>
</dbReference>
<comment type="similarity">
    <text evidence="1">Belongs to the LytR/CpsA/Psr (LCP) family.</text>
</comment>
<organism evidence="4 5">
    <name type="scientific">Nocardioides renjunii</name>
    <dbReference type="NCBI Taxonomy" id="3095075"/>
    <lineage>
        <taxon>Bacteria</taxon>
        <taxon>Bacillati</taxon>
        <taxon>Actinomycetota</taxon>
        <taxon>Actinomycetes</taxon>
        <taxon>Propionibacteriales</taxon>
        <taxon>Nocardioidaceae</taxon>
        <taxon>Nocardioides</taxon>
    </lineage>
</organism>
<feature type="domain" description="Cell envelope-related transcriptional attenuator" evidence="3">
    <location>
        <begin position="81"/>
        <end position="225"/>
    </location>
</feature>
<evidence type="ECO:0000256" key="2">
    <source>
        <dbReference type="SAM" id="SignalP"/>
    </source>
</evidence>
<gene>
    <name evidence="4" type="ORF">SFC79_12270</name>
</gene>
<keyword evidence="5" id="KW-1185">Reference proteome</keyword>
<dbReference type="Pfam" id="PF03816">
    <property type="entry name" value="LytR_cpsA_psr"/>
    <property type="match status" value="1"/>
</dbReference>
<dbReference type="InterPro" id="IPR004474">
    <property type="entry name" value="LytR_CpsA_psr"/>
</dbReference>
<reference evidence="4 5" key="1">
    <citation type="submission" date="2023-11" db="EMBL/GenBank/DDBJ databases">
        <title>Novel species in genus Nocardioides.</title>
        <authorList>
            <person name="Zhou H."/>
        </authorList>
    </citation>
    <scope>NUCLEOTIDE SEQUENCE [LARGE SCALE GENOMIC DNA]</scope>
    <source>
        <strain evidence="4 5">S-58</strain>
    </source>
</reference>
<dbReference type="PANTHER" id="PTHR33392:SF6">
    <property type="entry name" value="POLYISOPRENYL-TEICHOIC ACID--PEPTIDOGLYCAN TEICHOIC ACID TRANSFERASE TAGU"/>
    <property type="match status" value="1"/>
</dbReference>
<accession>A0ABU5KD81</accession>
<dbReference type="InterPro" id="IPR050922">
    <property type="entry name" value="LytR/CpsA/Psr_CW_biosynth"/>
</dbReference>
<protein>
    <submittedName>
        <fullName evidence="4">LCP family protein</fullName>
    </submittedName>
</protein>
<proteinExistence type="inferred from homology"/>
<feature type="chain" id="PRO_5047220066" evidence="2">
    <location>
        <begin position="38"/>
        <end position="311"/>
    </location>
</feature>
<dbReference type="PANTHER" id="PTHR33392">
    <property type="entry name" value="POLYISOPRENYL-TEICHOIC ACID--PEPTIDOGLYCAN TEICHOIC ACID TRANSFERASE TAGU"/>
    <property type="match status" value="1"/>
</dbReference>
<dbReference type="RefSeq" id="WP_322424576.1">
    <property type="nucleotide sequence ID" value="NZ_JAXQPW010000004.1"/>
</dbReference>